<sequence length="79" mass="8644">MIKRESDPTPVPFLVRPPRPAVYWRVVRGVSPVTSARPPAQCTRTPQREARPEKGRITPSPLCSSQKASVKADGRSGPP</sequence>
<protein>
    <submittedName>
        <fullName evidence="2">Uncharacterized protein</fullName>
    </submittedName>
</protein>
<reference evidence="2 3" key="1">
    <citation type="journal article" date="2019" name="Commun. Biol.">
        <title>The bagworm genome reveals a unique fibroin gene that provides high tensile strength.</title>
        <authorList>
            <person name="Kono N."/>
            <person name="Nakamura H."/>
            <person name="Ohtoshi R."/>
            <person name="Tomita M."/>
            <person name="Numata K."/>
            <person name="Arakawa K."/>
        </authorList>
    </citation>
    <scope>NUCLEOTIDE SEQUENCE [LARGE SCALE GENOMIC DNA]</scope>
</reference>
<feature type="compositionally biased region" description="Basic and acidic residues" evidence="1">
    <location>
        <begin position="70"/>
        <end position="79"/>
    </location>
</feature>
<feature type="region of interest" description="Disordered" evidence="1">
    <location>
        <begin position="34"/>
        <end position="79"/>
    </location>
</feature>
<keyword evidence="3" id="KW-1185">Reference proteome</keyword>
<organism evidence="2 3">
    <name type="scientific">Eumeta variegata</name>
    <name type="common">Bagworm moth</name>
    <name type="synonym">Eumeta japonica</name>
    <dbReference type="NCBI Taxonomy" id="151549"/>
    <lineage>
        <taxon>Eukaryota</taxon>
        <taxon>Metazoa</taxon>
        <taxon>Ecdysozoa</taxon>
        <taxon>Arthropoda</taxon>
        <taxon>Hexapoda</taxon>
        <taxon>Insecta</taxon>
        <taxon>Pterygota</taxon>
        <taxon>Neoptera</taxon>
        <taxon>Endopterygota</taxon>
        <taxon>Lepidoptera</taxon>
        <taxon>Glossata</taxon>
        <taxon>Ditrysia</taxon>
        <taxon>Tineoidea</taxon>
        <taxon>Psychidae</taxon>
        <taxon>Oiketicinae</taxon>
        <taxon>Eumeta</taxon>
    </lineage>
</organism>
<comment type="caution">
    <text evidence="2">The sequence shown here is derived from an EMBL/GenBank/DDBJ whole genome shotgun (WGS) entry which is preliminary data.</text>
</comment>
<dbReference type="EMBL" id="BGZK01002385">
    <property type="protein sequence ID" value="GBP93499.1"/>
    <property type="molecule type" value="Genomic_DNA"/>
</dbReference>
<evidence type="ECO:0000313" key="3">
    <source>
        <dbReference type="Proteomes" id="UP000299102"/>
    </source>
</evidence>
<dbReference type="AlphaFoldDB" id="A0A4C2A2T9"/>
<evidence type="ECO:0000313" key="2">
    <source>
        <dbReference type="EMBL" id="GBP93499.1"/>
    </source>
</evidence>
<proteinExistence type="predicted"/>
<dbReference type="Proteomes" id="UP000299102">
    <property type="component" value="Unassembled WGS sequence"/>
</dbReference>
<feature type="compositionally biased region" description="Basic and acidic residues" evidence="1">
    <location>
        <begin position="46"/>
        <end position="56"/>
    </location>
</feature>
<accession>A0A4C2A2T9</accession>
<evidence type="ECO:0000256" key="1">
    <source>
        <dbReference type="SAM" id="MobiDB-lite"/>
    </source>
</evidence>
<name>A0A4C2A2T9_EUMVA</name>
<gene>
    <name evidence="2" type="ORF">EVAR_103214_1</name>
</gene>